<dbReference type="EMBL" id="JAWDJR010000004">
    <property type="protein sequence ID" value="KAK9976652.1"/>
    <property type="molecule type" value="Genomic_DNA"/>
</dbReference>
<comment type="caution">
    <text evidence="2">The sequence shown here is derived from an EMBL/GenBank/DDBJ whole genome shotgun (WGS) entry which is preliminary data.</text>
</comment>
<evidence type="ECO:0000256" key="1">
    <source>
        <dbReference type="SAM" id="MobiDB-lite"/>
    </source>
</evidence>
<gene>
    <name evidence="2" type="ORF">ABG768_021857</name>
</gene>
<keyword evidence="3" id="KW-1185">Reference proteome</keyword>
<dbReference type="Proteomes" id="UP001479290">
    <property type="component" value="Unassembled WGS sequence"/>
</dbReference>
<evidence type="ECO:0000313" key="3">
    <source>
        <dbReference type="Proteomes" id="UP001479290"/>
    </source>
</evidence>
<evidence type="ECO:0000313" key="2">
    <source>
        <dbReference type="EMBL" id="KAK9976652.1"/>
    </source>
</evidence>
<dbReference type="AlphaFoldDB" id="A0AAW2ATA2"/>
<organism evidence="2 3">
    <name type="scientific">Culter alburnus</name>
    <name type="common">Topmouth culter</name>
    <dbReference type="NCBI Taxonomy" id="194366"/>
    <lineage>
        <taxon>Eukaryota</taxon>
        <taxon>Metazoa</taxon>
        <taxon>Chordata</taxon>
        <taxon>Craniata</taxon>
        <taxon>Vertebrata</taxon>
        <taxon>Euteleostomi</taxon>
        <taxon>Actinopterygii</taxon>
        <taxon>Neopterygii</taxon>
        <taxon>Teleostei</taxon>
        <taxon>Ostariophysi</taxon>
        <taxon>Cypriniformes</taxon>
        <taxon>Xenocyprididae</taxon>
        <taxon>Xenocypridinae</taxon>
        <taxon>Culter</taxon>
    </lineage>
</organism>
<sequence length="322" mass="37181">MATNILLSGNNYHKVSHLFNYMNMGFVGKATFYNIQDTYCLGAIKDMWESKSSAAIQRLKNQTTGRYKGTGVVHSWDIWHGAKNLAKKISAAAQQSGQKILLHWVKDIVNHFWFCCKKADTVQEFLKLWSSVLHHVTNEHEWYLGHCLHGSLPENQDKQWLESGSKAHKALEAVVLNKSLLRNIHRYLPFRSTCQLESFHNHLLMYASKRFSFSPLVYQARILLAALDYNHHKDRPPLLNKNGQKIFRRQFQKKTGRWTVYALKVAKDYSYIPDLQAAIVRARIQADMGMPRYRVPRPEDPRTLGLLPSVQPPSIDSILESH</sequence>
<proteinExistence type="predicted"/>
<dbReference type="PANTHER" id="PTHR31751">
    <property type="entry name" value="SI:CH211-108C17.2-RELATED-RELATED"/>
    <property type="match status" value="1"/>
</dbReference>
<dbReference type="PANTHER" id="PTHR31751:SF7">
    <property type="entry name" value="THAP-TYPE DOMAIN-CONTAINING PROTEIN"/>
    <property type="match status" value="1"/>
</dbReference>
<protein>
    <submittedName>
        <fullName evidence="2">Uncharacterized protein</fullName>
    </submittedName>
</protein>
<name>A0AAW2ATA2_CULAL</name>
<feature type="non-terminal residue" evidence="2">
    <location>
        <position position="322"/>
    </location>
</feature>
<accession>A0AAW2ATA2</accession>
<feature type="region of interest" description="Disordered" evidence="1">
    <location>
        <begin position="292"/>
        <end position="322"/>
    </location>
</feature>
<reference evidence="2 3" key="1">
    <citation type="submission" date="2024-05" db="EMBL/GenBank/DDBJ databases">
        <title>A high-quality chromosomal-level genome assembly of Topmouth culter (Culter alburnus).</title>
        <authorList>
            <person name="Zhao H."/>
        </authorList>
    </citation>
    <scope>NUCLEOTIDE SEQUENCE [LARGE SCALE GENOMIC DNA]</scope>
    <source>
        <strain evidence="2">CATC2023</strain>
        <tissue evidence="2">Muscle</tissue>
    </source>
</reference>